<feature type="transmembrane region" description="Helical" evidence="7">
    <location>
        <begin position="12"/>
        <end position="30"/>
    </location>
</feature>
<organism evidence="8 9">
    <name type="scientific">Glonium stellatum</name>
    <dbReference type="NCBI Taxonomy" id="574774"/>
    <lineage>
        <taxon>Eukaryota</taxon>
        <taxon>Fungi</taxon>
        <taxon>Dikarya</taxon>
        <taxon>Ascomycota</taxon>
        <taxon>Pezizomycotina</taxon>
        <taxon>Dothideomycetes</taxon>
        <taxon>Pleosporomycetidae</taxon>
        <taxon>Gloniales</taxon>
        <taxon>Gloniaceae</taxon>
        <taxon>Glonium</taxon>
    </lineage>
</organism>
<evidence type="ECO:0000256" key="6">
    <source>
        <dbReference type="SAM" id="MobiDB-lite"/>
    </source>
</evidence>
<keyword evidence="4 5" id="KW-0408">Iron</keyword>
<name>A0A8E2F2Q9_9PEZI</name>
<dbReference type="InterPro" id="IPR002403">
    <property type="entry name" value="Cyt_P450_E_grp-IV"/>
</dbReference>
<dbReference type="GO" id="GO:0016705">
    <property type="term" value="F:oxidoreductase activity, acting on paired donors, with incorporation or reduction of molecular oxygen"/>
    <property type="evidence" value="ECO:0007669"/>
    <property type="project" value="InterPro"/>
</dbReference>
<evidence type="ECO:0000256" key="2">
    <source>
        <dbReference type="ARBA" id="ARBA00010617"/>
    </source>
</evidence>
<evidence type="ECO:0000313" key="8">
    <source>
        <dbReference type="EMBL" id="OCL09481.1"/>
    </source>
</evidence>
<dbReference type="AlphaFoldDB" id="A0A8E2F2Q9"/>
<feature type="region of interest" description="Disordered" evidence="6">
    <location>
        <begin position="420"/>
        <end position="442"/>
    </location>
</feature>
<dbReference type="PRINTS" id="PR00465">
    <property type="entry name" value="EP450IV"/>
</dbReference>
<gene>
    <name evidence="8" type="ORF">AOQ84DRAFT_438947</name>
</gene>
<dbReference type="GO" id="GO:0005506">
    <property type="term" value="F:iron ion binding"/>
    <property type="evidence" value="ECO:0007669"/>
    <property type="project" value="InterPro"/>
</dbReference>
<keyword evidence="3 5" id="KW-0479">Metal-binding</keyword>
<evidence type="ECO:0000256" key="1">
    <source>
        <dbReference type="ARBA" id="ARBA00001971"/>
    </source>
</evidence>
<keyword evidence="7" id="KW-0472">Membrane</keyword>
<dbReference type="Pfam" id="PF00067">
    <property type="entry name" value="p450"/>
    <property type="match status" value="1"/>
</dbReference>
<keyword evidence="9" id="KW-1185">Reference proteome</keyword>
<proteinExistence type="inferred from homology"/>
<dbReference type="Proteomes" id="UP000250140">
    <property type="component" value="Unassembled WGS sequence"/>
</dbReference>
<evidence type="ECO:0000256" key="7">
    <source>
        <dbReference type="SAM" id="Phobius"/>
    </source>
</evidence>
<feature type="binding site" description="axial binding residue" evidence="5">
    <location>
        <position position="463"/>
    </location>
    <ligand>
        <name>heme</name>
        <dbReference type="ChEBI" id="CHEBI:30413"/>
    </ligand>
    <ligandPart>
        <name>Fe</name>
        <dbReference type="ChEBI" id="CHEBI:18248"/>
    </ligandPart>
</feature>
<accession>A0A8E2F2Q9</accession>
<dbReference type="Gene3D" id="1.10.630.10">
    <property type="entry name" value="Cytochrome P450"/>
    <property type="match status" value="1"/>
</dbReference>
<keyword evidence="5" id="KW-0349">Heme</keyword>
<keyword evidence="7" id="KW-0812">Transmembrane</keyword>
<evidence type="ECO:0000313" key="9">
    <source>
        <dbReference type="Proteomes" id="UP000250140"/>
    </source>
</evidence>
<dbReference type="InterPro" id="IPR053007">
    <property type="entry name" value="CYP450_monoxygenase_sec-met"/>
</dbReference>
<sequence length="536" mass="60064">MRDHQDGETSKYVVIFAISAIIIAMVLRSVHGDHDSREPPVVHPRIPLIGHIIGLMTNGAKYWSTLSARYPHPIFTVPMLSSRTYVITSPSLASQAQRASKTLLFNPLIVEVTGRMVGFDNQTMNILRHKSAKEEGRSVLMDEMHEMIYSVLSPTEIKDISVGVLQQLTECINEVTGSIETDLFLWVRSQFTMATTYAIYGPENPFVMNPSLEEPFWDFEEGLIKLIVGIFPSLTARKAYYGRERCIEGMIEYIKNERYRKASKLIQERVQLHSRYNISETQMAKSELGMLFGALVNAGVTTFWVLNNIFSRPELLAMIRDEIEGKAMSISSIDGRETRTISFSALKSTCPLINSVYRETLRLVAPMSSSRLVTVDTMIADRYLLRSNSVVQIAGGVIHEDPSIWGADAADFNPRRFLTSQSGTRTDISDHNESEGGTGATAAEKKQVHPAAFRAFGGGSVFCPGRHFAQVEIISFVAGVVMAFDLAPPMGTRHIWFDPPKDEKRIPIGVMKPVKELQVQIQRRLGMEGMRWVLEL</sequence>
<reference evidence="8 9" key="1">
    <citation type="journal article" date="2016" name="Nat. Commun.">
        <title>Ectomycorrhizal ecology is imprinted in the genome of the dominant symbiotic fungus Cenococcum geophilum.</title>
        <authorList>
            <consortium name="DOE Joint Genome Institute"/>
            <person name="Peter M."/>
            <person name="Kohler A."/>
            <person name="Ohm R.A."/>
            <person name="Kuo A."/>
            <person name="Krutzmann J."/>
            <person name="Morin E."/>
            <person name="Arend M."/>
            <person name="Barry K.W."/>
            <person name="Binder M."/>
            <person name="Choi C."/>
            <person name="Clum A."/>
            <person name="Copeland A."/>
            <person name="Grisel N."/>
            <person name="Haridas S."/>
            <person name="Kipfer T."/>
            <person name="LaButti K."/>
            <person name="Lindquist E."/>
            <person name="Lipzen A."/>
            <person name="Maire R."/>
            <person name="Meier B."/>
            <person name="Mihaltcheva S."/>
            <person name="Molinier V."/>
            <person name="Murat C."/>
            <person name="Poggeler S."/>
            <person name="Quandt C.A."/>
            <person name="Sperisen C."/>
            <person name="Tritt A."/>
            <person name="Tisserant E."/>
            <person name="Crous P.W."/>
            <person name="Henrissat B."/>
            <person name="Nehls U."/>
            <person name="Egli S."/>
            <person name="Spatafora J.W."/>
            <person name="Grigoriev I.V."/>
            <person name="Martin F.M."/>
        </authorList>
    </citation>
    <scope>NUCLEOTIDE SEQUENCE [LARGE SCALE GENOMIC DNA]</scope>
    <source>
        <strain evidence="8 9">CBS 207.34</strain>
    </source>
</reference>
<dbReference type="GO" id="GO:0004497">
    <property type="term" value="F:monooxygenase activity"/>
    <property type="evidence" value="ECO:0007669"/>
    <property type="project" value="InterPro"/>
</dbReference>
<evidence type="ECO:0000256" key="5">
    <source>
        <dbReference type="PIRSR" id="PIRSR602403-1"/>
    </source>
</evidence>
<protein>
    <submittedName>
        <fullName evidence="8">Cytochrome P450</fullName>
    </submittedName>
</protein>
<dbReference type="InterPro" id="IPR001128">
    <property type="entry name" value="Cyt_P450"/>
</dbReference>
<dbReference type="PANTHER" id="PTHR47582">
    <property type="entry name" value="P450, PUTATIVE (EUROFUNG)-RELATED"/>
    <property type="match status" value="1"/>
</dbReference>
<comment type="cofactor">
    <cofactor evidence="1 5">
        <name>heme</name>
        <dbReference type="ChEBI" id="CHEBI:30413"/>
    </cofactor>
</comment>
<dbReference type="GO" id="GO:0020037">
    <property type="term" value="F:heme binding"/>
    <property type="evidence" value="ECO:0007669"/>
    <property type="project" value="InterPro"/>
</dbReference>
<dbReference type="CDD" id="cd11040">
    <property type="entry name" value="CYP7_CYP8-like"/>
    <property type="match status" value="1"/>
</dbReference>
<keyword evidence="7" id="KW-1133">Transmembrane helix</keyword>
<comment type="similarity">
    <text evidence="2">Belongs to the cytochrome P450 family.</text>
</comment>
<dbReference type="SUPFAM" id="SSF48264">
    <property type="entry name" value="Cytochrome P450"/>
    <property type="match status" value="1"/>
</dbReference>
<evidence type="ECO:0000256" key="4">
    <source>
        <dbReference type="ARBA" id="ARBA00023004"/>
    </source>
</evidence>
<dbReference type="PANTHER" id="PTHR47582:SF1">
    <property type="entry name" value="P450, PUTATIVE (EUROFUNG)-RELATED"/>
    <property type="match status" value="1"/>
</dbReference>
<dbReference type="OrthoDB" id="3366823at2759"/>
<dbReference type="InterPro" id="IPR036396">
    <property type="entry name" value="Cyt_P450_sf"/>
</dbReference>
<dbReference type="EMBL" id="KV749431">
    <property type="protein sequence ID" value="OCL09481.1"/>
    <property type="molecule type" value="Genomic_DNA"/>
</dbReference>
<evidence type="ECO:0000256" key="3">
    <source>
        <dbReference type="ARBA" id="ARBA00022723"/>
    </source>
</evidence>